<feature type="compositionally biased region" description="Low complexity" evidence="8">
    <location>
        <begin position="870"/>
        <end position="885"/>
    </location>
</feature>
<dbReference type="Pfam" id="PF21040">
    <property type="entry name" value="CEP104-like_TOG"/>
    <property type="match status" value="1"/>
</dbReference>
<dbReference type="GO" id="GO:0005881">
    <property type="term" value="C:cytoplasmic microtubule"/>
    <property type="evidence" value="ECO:0007669"/>
    <property type="project" value="UniProtKB-ARBA"/>
</dbReference>
<dbReference type="Proteomes" id="UP000187429">
    <property type="component" value="Unassembled WGS sequence"/>
</dbReference>
<keyword evidence="11" id="KW-1185">Reference proteome</keyword>
<dbReference type="GO" id="GO:0044732">
    <property type="term" value="C:mitotic spindle pole body"/>
    <property type="evidence" value="ECO:0007669"/>
    <property type="project" value="UniProtKB-ARBA"/>
</dbReference>
<name>A0A1R1YK78_9FUNG</name>
<keyword evidence="3" id="KW-0963">Cytoplasm</keyword>
<feature type="compositionally biased region" description="Polar residues" evidence="8">
    <location>
        <begin position="1201"/>
        <end position="1225"/>
    </location>
</feature>
<evidence type="ECO:0000313" key="10">
    <source>
        <dbReference type="EMBL" id="OMJ27327.1"/>
    </source>
</evidence>
<dbReference type="Pfam" id="PF12348">
    <property type="entry name" value="CLASP_N"/>
    <property type="match status" value="1"/>
</dbReference>
<accession>A0A1R1YK78</accession>
<dbReference type="InterPro" id="IPR034085">
    <property type="entry name" value="TOG"/>
</dbReference>
<evidence type="ECO:0000313" key="11">
    <source>
        <dbReference type="Proteomes" id="UP000187429"/>
    </source>
</evidence>
<dbReference type="GO" id="GO:0061863">
    <property type="term" value="F:microtubule plus end polymerase"/>
    <property type="evidence" value="ECO:0007669"/>
    <property type="project" value="InterPro"/>
</dbReference>
<feature type="region of interest" description="Disordered" evidence="8">
    <location>
        <begin position="1571"/>
        <end position="1700"/>
    </location>
</feature>
<feature type="region of interest" description="Disordered" evidence="8">
    <location>
        <begin position="450"/>
        <end position="525"/>
    </location>
</feature>
<feature type="compositionally biased region" description="Polar residues" evidence="8">
    <location>
        <begin position="1578"/>
        <end position="1604"/>
    </location>
</feature>
<organism evidence="10 11">
    <name type="scientific">Smittium culicis</name>
    <dbReference type="NCBI Taxonomy" id="133412"/>
    <lineage>
        <taxon>Eukaryota</taxon>
        <taxon>Fungi</taxon>
        <taxon>Fungi incertae sedis</taxon>
        <taxon>Zoopagomycota</taxon>
        <taxon>Kickxellomycotina</taxon>
        <taxon>Harpellomycetes</taxon>
        <taxon>Harpellales</taxon>
        <taxon>Legeriomycetaceae</taxon>
        <taxon>Smittium</taxon>
    </lineage>
</organism>
<feature type="compositionally biased region" description="Polar residues" evidence="8">
    <location>
        <begin position="560"/>
        <end position="616"/>
    </location>
</feature>
<feature type="compositionally biased region" description="Polar residues" evidence="8">
    <location>
        <begin position="2269"/>
        <end position="2279"/>
    </location>
</feature>
<dbReference type="Gene3D" id="1.25.10.10">
    <property type="entry name" value="Leucine-rich Repeat Variant"/>
    <property type="match status" value="6"/>
</dbReference>
<dbReference type="GO" id="GO:0051010">
    <property type="term" value="F:microtubule plus-end binding"/>
    <property type="evidence" value="ECO:0007669"/>
    <property type="project" value="InterPro"/>
</dbReference>
<evidence type="ECO:0000256" key="1">
    <source>
        <dbReference type="ARBA" id="ARBA00004186"/>
    </source>
</evidence>
<feature type="domain" description="TOG" evidence="9">
    <location>
        <begin position="622"/>
        <end position="853"/>
    </location>
</feature>
<comment type="caution">
    <text evidence="10">The sequence shown here is derived from an EMBL/GenBank/DDBJ whole genome shotgun (WGS) entry which is preliminary data.</text>
</comment>
<feature type="region of interest" description="Disordered" evidence="8">
    <location>
        <begin position="1172"/>
        <end position="1307"/>
    </location>
</feature>
<keyword evidence="6" id="KW-0131">Cell cycle</keyword>
<gene>
    <name evidence="10" type="ORF">AYI69_g3242</name>
</gene>
<proteinExistence type="inferred from homology"/>
<evidence type="ECO:0000256" key="8">
    <source>
        <dbReference type="SAM" id="MobiDB-lite"/>
    </source>
</evidence>
<feature type="compositionally biased region" description="Polar residues" evidence="8">
    <location>
        <begin position="1172"/>
        <end position="1192"/>
    </location>
</feature>
<evidence type="ECO:0000256" key="6">
    <source>
        <dbReference type="ARBA" id="ARBA00022776"/>
    </source>
</evidence>
<keyword evidence="6" id="KW-0498">Mitosis</keyword>
<feature type="compositionally biased region" description="Polar residues" evidence="8">
    <location>
        <begin position="503"/>
        <end position="521"/>
    </location>
</feature>
<feature type="compositionally biased region" description="Polar residues" evidence="8">
    <location>
        <begin position="856"/>
        <end position="869"/>
    </location>
</feature>
<feature type="domain" description="TOG" evidence="9">
    <location>
        <begin position="1321"/>
        <end position="1581"/>
    </location>
</feature>
<dbReference type="OrthoDB" id="205662at2759"/>
<evidence type="ECO:0000259" key="9">
    <source>
        <dbReference type="SMART" id="SM01349"/>
    </source>
</evidence>
<feature type="compositionally biased region" description="Low complexity" evidence="8">
    <location>
        <begin position="1271"/>
        <end position="1280"/>
    </location>
</feature>
<keyword evidence="4" id="KW-0132">Cell division</keyword>
<keyword evidence="7" id="KW-0206">Cytoskeleton</keyword>
<dbReference type="InterPro" id="IPR048491">
    <property type="entry name" value="XMAP215_CLASP_TOG"/>
</dbReference>
<comment type="subcellular location">
    <subcellularLocation>
        <location evidence="1">Cytoplasm</location>
        <location evidence="1">Cytoskeleton</location>
        <location evidence="1">Spindle</location>
    </subcellularLocation>
</comment>
<feature type="domain" description="TOG" evidence="9">
    <location>
        <begin position="215"/>
        <end position="449"/>
    </location>
</feature>
<dbReference type="InterPro" id="IPR011989">
    <property type="entry name" value="ARM-like"/>
</dbReference>
<dbReference type="FunFam" id="1.25.10.10:FF:000019">
    <property type="entry name" value="Cytoskeleton-associated protein 5"/>
    <property type="match status" value="1"/>
</dbReference>
<dbReference type="SMART" id="SM01349">
    <property type="entry name" value="TOG"/>
    <property type="match status" value="5"/>
</dbReference>
<feature type="region of interest" description="Disordered" evidence="8">
    <location>
        <begin position="2241"/>
        <end position="2279"/>
    </location>
</feature>
<comment type="similarity">
    <text evidence="2">Belongs to the CLASP family.</text>
</comment>
<feature type="region of interest" description="Disordered" evidence="8">
    <location>
        <begin position="544"/>
        <end position="616"/>
    </location>
</feature>
<dbReference type="EMBL" id="LSSM01001064">
    <property type="protein sequence ID" value="OMJ27327.1"/>
    <property type="molecule type" value="Genomic_DNA"/>
</dbReference>
<feature type="compositionally biased region" description="Low complexity" evidence="8">
    <location>
        <begin position="1674"/>
        <end position="1697"/>
    </location>
</feature>
<dbReference type="SUPFAM" id="SSF48371">
    <property type="entry name" value="ARM repeat"/>
    <property type="match status" value="2"/>
</dbReference>
<dbReference type="GO" id="GO:0051301">
    <property type="term" value="P:cell division"/>
    <property type="evidence" value="ECO:0007669"/>
    <property type="project" value="UniProtKB-KW"/>
</dbReference>
<protein>
    <submittedName>
        <fullName evidence="10">Cytoskeleton-associated protein 5</fullName>
    </submittedName>
</protein>
<feature type="domain" description="TOG" evidence="9">
    <location>
        <begin position="1"/>
        <end position="172"/>
    </location>
</feature>
<dbReference type="PANTHER" id="PTHR12609">
    <property type="entry name" value="MICROTUBULE ASSOCIATED PROTEIN XMAP215"/>
    <property type="match status" value="1"/>
</dbReference>
<evidence type="ECO:0000256" key="7">
    <source>
        <dbReference type="ARBA" id="ARBA00023212"/>
    </source>
</evidence>
<evidence type="ECO:0000256" key="4">
    <source>
        <dbReference type="ARBA" id="ARBA00022618"/>
    </source>
</evidence>
<evidence type="ECO:0000256" key="2">
    <source>
        <dbReference type="ARBA" id="ARBA00009549"/>
    </source>
</evidence>
<feature type="region of interest" description="Disordered" evidence="8">
    <location>
        <begin position="847"/>
        <end position="885"/>
    </location>
</feature>
<dbReference type="GO" id="GO:0030951">
    <property type="term" value="P:establishment or maintenance of microtubule cytoskeleton polarity"/>
    <property type="evidence" value="ECO:0007669"/>
    <property type="project" value="InterPro"/>
</dbReference>
<evidence type="ECO:0000256" key="3">
    <source>
        <dbReference type="ARBA" id="ARBA00022490"/>
    </source>
</evidence>
<feature type="compositionally biased region" description="Low complexity" evidence="8">
    <location>
        <begin position="472"/>
        <end position="502"/>
    </location>
</feature>
<feature type="compositionally biased region" description="Low complexity" evidence="8">
    <location>
        <begin position="450"/>
        <end position="465"/>
    </location>
</feature>
<dbReference type="GO" id="GO:1990571">
    <property type="term" value="P:meiotic centromere clustering"/>
    <property type="evidence" value="ECO:0007669"/>
    <property type="project" value="UniProtKB-ARBA"/>
</dbReference>
<dbReference type="GO" id="GO:1990498">
    <property type="term" value="C:mitotic spindle microtubule"/>
    <property type="evidence" value="ECO:0007669"/>
    <property type="project" value="UniProtKB-ARBA"/>
</dbReference>
<feature type="compositionally biased region" description="Polar residues" evidence="8">
    <location>
        <begin position="1640"/>
        <end position="1655"/>
    </location>
</feature>
<sequence length="2312" mass="256842">MADENEDYSSLPLKTRLAHKIWKVRLNAYTEAEKLFSTLDPDTEAYVFNEYEPFLKKIASDANVAALEAGIGAVLKFVENTPNPTSPRDSILEAILEKCLVSTRAGVKTKSLELSLLLCEIDTPNPVIGKKLTIELYKWIGPALKPIISNLDPVLIKELESEFEKLPSQKPKPLRLLRSEMDIVPDDTDDQMDVDQPTDTVEDAQDISDEIDPWDLADPVQVLSKIPSDFYSNITSQKWKERKESLESLITILNSPKYADGSYDELVNALAGRISDTNILVAVLAANCVEKLSTGLRSGFASYSHIISKPLIDRMKEKKANVVTALNQAIISVFRSTGCQLKGFVDAISHGLSQKNPQIKSSTLKFFSECLKMTTERPSKGQIKEYVSISKPSIDDSDPTVRESGFELLGTLMKLVTEKALLPFIEGIDKAKEQKIKQYFETAVVQLAPQSAPKPKPKPQSTSAPGKKVLNSSSSSKPTLATSNNQKNTSSNTSNSSLPNNNYGASNSDLDQSMNTENNLANPKIPPALLRKLQASTKLAAEKKAARVNSESSDVKPPISNIQKFPNSSTSQEKTTNDISSPPQPPQNKASATKSELSSKKVFSNSNPAEDSPSYKFSNITDLEERVSDYIPNNISEMIQSKAWKERLEGMNLLKEHISSDDNLTQTVEPELIVRFIGKYPGWKESNFQVNSSIYALLQWMAEGCSQFNSGAAALSIKHLVDKIGDIKLKVPASNTLIAFSERLGLRFVLNIVLESLSTQKSPKVLTDGLGFIDTCILEFGTRGVSLRPLIKFVTSVGLGSSNAQVRSKSVVLMGTLFRYVGKSISGLIGDINPQLNQLLESEFTKYTDSPAPVPTRSQPDSNPPANNKSGNPSASQNTSSSNDSELMDELYPRVDISGKFNSAFIKKLGDSNWKIRKEQLDFITATLEHSNKRILPTLSVDFFAGLKGRLNDANKNLIALALDVLASLSESIGPAFDRYIKIIGLSTIMCLSDKKPNVRLSATKALDSFSSNNFKSFDQLIFLSATALQNDSPELRKDLLGFISNYFKKHVSSGSQVSQISPSIGNLSTSIFSCLQDKNSEVRKNALFVTKYVIEFTGFYELKDMCSSQLKGSSLQTVLGIIDQLQPNEPPATIKNDTTKKVMTAAELLGSSKPSNHLLPPTQTQTIPQALNAPSLQRQSKPTRPQSTLNTRDPKARIGSSPQTVRANSEQPNSVPQAQSSSYGGTLRRPMAVRKLGPSVSNTRSNSPQPRSASQLSSDNYSHGENTSNASRGRGSGASIPPIISGDTRSKENRSRRENLSQASSRWVFSEPPRPELISSLSEQMSSSFSPEILGQLFSTGHYRDRDYLVGMTSLDELLFIQNEVNRYQISEETIKERIISNSDLIFKYISVRLYDTQTNPIMKGIELAEHLIEFLENNNIQLSDYESNLIIPHLISRLGDSKESIRFRVRILITTKIPRLLPPSKIFNLIIETGLKNSRNSRTRQESLDTLTYLIDKRTGGLGLFSVCPDPSKVVRMIGNSIRDKDASVRTSALNCLVAFCTQLPGGVSELWSFVGPLPDKERGMLEEKIKRSDLSTKNNSSQSAGRNSPSINTFKRSSILPQSRLRPQQKLVPSQLKTPTGIRASSSLVPPSPPLSQTRPNFIQSPEQTNEPLPQEKSSDSIKKFNLPNFSAQNSSLNNSYSSPSQVNRSSQSRLSLSANYDQQHNKNSGNNSFQSSLLNTIENLSYDVEGIIAHLDSLIETLSIYVNNSRAEEHIFIGQNINQLGSKISELINVSFRQSSEVLNNPRFFDNLRASSLKALQIITNDLVWAQKLDKDGLTTVFDNLVVSMSQLSPKEGSYVRVINSSLTDIIRNCKPSVLIPLTFDLFTKSNVEPIKFPLLTVEEQNRKKYVDIVQRCLWRIEKGFTQEINQLLLQIENNNNLGAIFVEYGIDLIFMSIDNFFETISENEWEVRSDSSMYVFGSEPMESVKSILKMLINNLKDLSWLFIGQIIKHLTITKNLTLPFIGDTREDLDLVFERRLREVNEFVDDLVKCSYVISFIRSSLQSSPNTDHWEFILNSMDSEMIEKAENPQKSNEIKLMDDQFKESLLVSPNPSRSISYRSPTQHKNIINPVFDTSSIEFKKTLNKSDKTKSVLANFEIDDIIASYQLPERTSSISSISSSTFSKKNIDVDFIRSESTRTSSITRTSFENNSSDSLVKDIEMKPERSISQVSMSPISDIDLSKFPIAMSLKRSENLRNSNSNNSIASISSSVSNNSEGEGDKLNTSFRSNFNSSAPSIKPTSVTFDNRLKELKDRLDAMRNKRFGL</sequence>
<feature type="domain" description="TOG" evidence="9">
    <location>
        <begin position="890"/>
        <end position="1132"/>
    </location>
</feature>
<evidence type="ECO:0000256" key="5">
    <source>
        <dbReference type="ARBA" id="ARBA00022701"/>
    </source>
</evidence>
<dbReference type="InterPro" id="IPR024395">
    <property type="entry name" value="CLASP_N_dom"/>
</dbReference>
<feature type="compositionally biased region" description="Basic and acidic residues" evidence="8">
    <location>
        <begin position="1289"/>
        <end position="1300"/>
    </location>
</feature>
<dbReference type="Pfam" id="PF21041">
    <property type="entry name" value="XMAP215_CLASP_TOG"/>
    <property type="match status" value="2"/>
</dbReference>
<feature type="compositionally biased region" description="Polar residues" evidence="8">
    <location>
        <begin position="1240"/>
        <end position="1270"/>
    </location>
</feature>
<keyword evidence="5" id="KW-0493">Microtubule</keyword>
<dbReference type="GO" id="GO:0051315">
    <property type="term" value="P:attachment of mitotic spindle microtubules to kinetochore"/>
    <property type="evidence" value="ECO:0007669"/>
    <property type="project" value="UniProtKB-ARBA"/>
</dbReference>
<reference evidence="11" key="1">
    <citation type="submission" date="2017-01" db="EMBL/GenBank/DDBJ databases">
        <authorList>
            <person name="Wang Y."/>
            <person name="White M."/>
            <person name="Kvist S."/>
            <person name="Moncalvo J.-M."/>
        </authorList>
    </citation>
    <scope>NUCLEOTIDE SEQUENCE [LARGE SCALE GENOMIC DNA]</scope>
    <source>
        <strain evidence="11">ID-206-W2</strain>
    </source>
</reference>
<dbReference type="GO" id="GO:0000022">
    <property type="term" value="P:mitotic spindle elongation"/>
    <property type="evidence" value="ECO:0007669"/>
    <property type="project" value="UniProtKB-ARBA"/>
</dbReference>
<feature type="compositionally biased region" description="Low complexity" evidence="8">
    <location>
        <begin position="2242"/>
        <end position="2263"/>
    </location>
</feature>
<dbReference type="GO" id="GO:0046785">
    <property type="term" value="P:microtubule polymerization"/>
    <property type="evidence" value="ECO:0007669"/>
    <property type="project" value="InterPro"/>
</dbReference>
<dbReference type="GO" id="GO:0099070">
    <property type="term" value="C:static microtubule bundle"/>
    <property type="evidence" value="ECO:0007669"/>
    <property type="project" value="UniProtKB-ARBA"/>
</dbReference>
<dbReference type="InterPro" id="IPR016024">
    <property type="entry name" value="ARM-type_fold"/>
</dbReference>
<dbReference type="InterPro" id="IPR045110">
    <property type="entry name" value="XMAP215"/>
</dbReference>